<name>A0A222ENX4_9MOLU</name>
<dbReference type="AlphaFoldDB" id="A0A222ENX4"/>
<evidence type="ECO:0000313" key="2">
    <source>
        <dbReference type="EMBL" id="ASP28210.1"/>
    </source>
</evidence>
<dbReference type="RefSeq" id="WP_094048734.1">
    <property type="nucleotide sequence ID" value="NZ_CP022535.1"/>
</dbReference>
<protein>
    <submittedName>
        <fullName evidence="2">ABC transporter permease</fullName>
    </submittedName>
</protein>
<evidence type="ECO:0000256" key="1">
    <source>
        <dbReference type="SAM" id="Phobius"/>
    </source>
</evidence>
<keyword evidence="3" id="KW-1185">Reference proteome</keyword>
<evidence type="ECO:0000313" key="3">
    <source>
        <dbReference type="Proteomes" id="UP000203229"/>
    </source>
</evidence>
<dbReference type="EMBL" id="CP022535">
    <property type="protein sequence ID" value="ASP28210.1"/>
    <property type="molecule type" value="Genomic_DNA"/>
</dbReference>
<dbReference type="KEGG" id="scou:SCORR_v1c04360"/>
<sequence>MVSRKNKNNIFKKEEFKDKLDKNSHKLLKKVGALKLIYFCIKILLYEKSFLIYILIISLFSLSIAFTLPFFNNQALVVKVFDFYILIYISSFLFILILKTSNFFLGRKVEDKTIFIVLSNQISRSKYFITQFIIIILVSWINILFSYTIINILYLAFSEFRTRNVLVLKTATFLWFSFIFSFCLVSLIIFLSTIASSQVSLVITTLILSFSFIANLPLQFLKSKEESENILFSRYSSTQAYNISKLYEAFDLQNYIKNNKIKYNNISYKLNDFLLNSSATKDDFSSFDENGNPSEIVKERFNFWNDLGLISKNNENYKYKLTNIKVSLFPKINDFNNTTYWNSTDNYDISFELKNRFISIDELSNLISSTSNESNKKILSDIYNFTNNIIKQLYNLQKTMVTEFSDFIRYLFINDIKNSFIINKNKSADTESIKQFKASYLISIYKQFFLKDGLSSSNPTEYFVLKDNQEVVDNFIKNDMYFPLMLSARLLEEYLIDPVSIYKISTNFPVIKNEADYYEYLSRRSLFNIFTYLSPFYNIWSNYTLYSGYSYNDFWFSPYSESNIDLTYQENILLPYITYKFVINNNGIIDKESYLNYIDPYIFLIIAVLLSTIVVICSYYKFGKKDLD</sequence>
<feature type="transmembrane region" description="Helical" evidence="1">
    <location>
        <begin position="199"/>
        <end position="218"/>
    </location>
</feature>
<dbReference type="Proteomes" id="UP000203229">
    <property type="component" value="Chromosome"/>
</dbReference>
<feature type="transmembrane region" description="Helical" evidence="1">
    <location>
        <begin position="127"/>
        <end position="153"/>
    </location>
</feature>
<feature type="transmembrane region" description="Helical" evidence="1">
    <location>
        <begin position="601"/>
        <end position="622"/>
    </location>
</feature>
<keyword evidence="1" id="KW-0812">Transmembrane</keyword>
<dbReference type="OrthoDB" id="391549at2"/>
<keyword evidence="1" id="KW-1133">Transmembrane helix</keyword>
<feature type="transmembrane region" description="Helical" evidence="1">
    <location>
        <begin position="83"/>
        <end position="106"/>
    </location>
</feature>
<reference evidence="2 3" key="1">
    <citation type="submission" date="2017-07" db="EMBL/GenBank/DDBJ databases">
        <title>Complete genome sequence of Spiroplasma corruscae EC-1 (DSM 19793).</title>
        <authorList>
            <person name="Tsai Y.-M."/>
            <person name="Lo W.-S."/>
            <person name="Kuo C.-H."/>
        </authorList>
    </citation>
    <scope>NUCLEOTIDE SEQUENCE [LARGE SCALE GENOMIC DNA]</scope>
    <source>
        <strain evidence="2 3">EC-1</strain>
    </source>
</reference>
<proteinExistence type="predicted"/>
<feature type="transmembrane region" description="Helical" evidence="1">
    <location>
        <begin position="173"/>
        <end position="192"/>
    </location>
</feature>
<organism evidence="2 3">
    <name type="scientific">Spiroplasma corruscae</name>
    <dbReference type="NCBI Taxonomy" id="216934"/>
    <lineage>
        <taxon>Bacteria</taxon>
        <taxon>Bacillati</taxon>
        <taxon>Mycoplasmatota</taxon>
        <taxon>Mollicutes</taxon>
        <taxon>Entomoplasmatales</taxon>
        <taxon>Spiroplasmataceae</taxon>
        <taxon>Spiroplasma</taxon>
    </lineage>
</organism>
<accession>A0A222ENX4</accession>
<feature type="transmembrane region" description="Helical" evidence="1">
    <location>
        <begin position="50"/>
        <end position="71"/>
    </location>
</feature>
<keyword evidence="1" id="KW-0472">Membrane</keyword>
<gene>
    <name evidence="2" type="ORF">SCORR_v1c04360</name>
</gene>